<feature type="non-terminal residue" evidence="1">
    <location>
        <position position="51"/>
    </location>
</feature>
<dbReference type="Proteomes" id="UP000199572">
    <property type="component" value="Unassembled WGS sequence"/>
</dbReference>
<name>A0A1H9UUH6_9SPHI</name>
<evidence type="ECO:0000313" key="3">
    <source>
        <dbReference type="Proteomes" id="UP000199572"/>
    </source>
</evidence>
<proteinExistence type="predicted"/>
<evidence type="ECO:0000313" key="2">
    <source>
        <dbReference type="EMBL" id="SES25891.1"/>
    </source>
</evidence>
<accession>A0A1H9UUH6</accession>
<evidence type="ECO:0000313" key="1">
    <source>
        <dbReference type="EMBL" id="SES12774.1"/>
    </source>
</evidence>
<dbReference type="EMBL" id="FOGG01000034">
    <property type="protein sequence ID" value="SES12774.1"/>
    <property type="molecule type" value="Genomic_DNA"/>
</dbReference>
<gene>
    <name evidence="1" type="ORF">SAMN04488023_1341</name>
    <name evidence="2" type="ORF">SAMN04488023_1511</name>
</gene>
<organism evidence="1 3">
    <name type="scientific">Pedobacter rhizosphaerae</name>
    <dbReference type="NCBI Taxonomy" id="390241"/>
    <lineage>
        <taxon>Bacteria</taxon>
        <taxon>Pseudomonadati</taxon>
        <taxon>Bacteroidota</taxon>
        <taxon>Sphingobacteriia</taxon>
        <taxon>Sphingobacteriales</taxon>
        <taxon>Sphingobacteriaceae</taxon>
        <taxon>Pedobacter</taxon>
    </lineage>
</organism>
<keyword evidence="3" id="KW-1185">Reference proteome</keyword>
<dbReference type="EMBL" id="FOGG01000051">
    <property type="protein sequence ID" value="SES25891.1"/>
    <property type="molecule type" value="Genomic_DNA"/>
</dbReference>
<dbReference type="AlphaFoldDB" id="A0A1H9UUH6"/>
<sequence length="51" mass="5931">MESAYESIAFKLLNADRKSEKISFSSISERLSVIEPLYFEKLYETCIETYG</sequence>
<protein>
    <submittedName>
        <fullName evidence="1">Uncharacterized protein</fullName>
    </submittedName>
</protein>
<reference evidence="1 3" key="1">
    <citation type="submission" date="2016-10" db="EMBL/GenBank/DDBJ databases">
        <authorList>
            <person name="de Groot N.N."/>
        </authorList>
    </citation>
    <scope>NUCLEOTIDE SEQUENCE [LARGE SCALE GENOMIC DNA]</scope>
    <source>
        <strain evidence="1 3">DSM 18610</strain>
    </source>
</reference>